<dbReference type="OrthoDB" id="571704at2"/>
<evidence type="ECO:0000313" key="1">
    <source>
        <dbReference type="EMBL" id="MVO07765.1"/>
    </source>
</evidence>
<keyword evidence="2" id="KW-1185">Reference proteome</keyword>
<dbReference type="EMBL" id="WQLW01000001">
    <property type="protein sequence ID" value="MVO07765.1"/>
    <property type="molecule type" value="Genomic_DNA"/>
</dbReference>
<comment type="caution">
    <text evidence="1">The sequence shown here is derived from an EMBL/GenBank/DDBJ whole genome shotgun (WGS) entry which is preliminary data.</text>
</comment>
<accession>A0A6I4IDW8</accession>
<sequence>MKFLYAARGIYNKEYGGDEFSWDKYIEWSKLTHLTELVSLDGMLNENLVEPDFDSAEDWNFIYCEGIFQTDLFTSVDFVFKRLKAIDTFNLLAVVLEPEQDCKYVMVEGFEFVGYELLDRDFSISALTNCGGFDETFLPTDLNDKGLIDDFTKAYEIKKMLIENNPDEHHADTNVIAVWRHKTIGR</sequence>
<proteinExistence type="predicted"/>
<dbReference type="Proteomes" id="UP000431264">
    <property type="component" value="Unassembled WGS sequence"/>
</dbReference>
<organism evidence="1 2">
    <name type="scientific">Flavobacterium profundi</name>
    <dbReference type="NCBI Taxonomy" id="1774945"/>
    <lineage>
        <taxon>Bacteria</taxon>
        <taxon>Pseudomonadati</taxon>
        <taxon>Bacteroidota</taxon>
        <taxon>Flavobacteriia</taxon>
        <taxon>Flavobacteriales</taxon>
        <taxon>Flavobacteriaceae</taxon>
        <taxon>Flavobacterium</taxon>
    </lineage>
</organism>
<gene>
    <name evidence="1" type="ORF">GOQ30_01140</name>
</gene>
<protein>
    <submittedName>
        <fullName evidence="1">Uncharacterized protein</fullName>
    </submittedName>
</protein>
<reference evidence="2" key="1">
    <citation type="submission" date="2019-05" db="EMBL/GenBank/DDBJ databases">
        <title>Flavobacterium profundi sp. nov., isolated from a deep-sea seamount.</title>
        <authorList>
            <person name="Zhang D.-C."/>
        </authorList>
    </citation>
    <scope>NUCLEOTIDE SEQUENCE [LARGE SCALE GENOMIC DNA]</scope>
    <source>
        <strain evidence="2">TP390</strain>
    </source>
</reference>
<evidence type="ECO:0000313" key="2">
    <source>
        <dbReference type="Proteomes" id="UP000431264"/>
    </source>
</evidence>
<name>A0A6I4IDW8_9FLAO</name>
<dbReference type="AlphaFoldDB" id="A0A6I4IDW8"/>
<dbReference type="RefSeq" id="WP_140996179.1">
    <property type="nucleotide sequence ID" value="NZ_VDCZ01000001.1"/>
</dbReference>